<dbReference type="InterPro" id="IPR032710">
    <property type="entry name" value="NTF2-like_dom_sf"/>
</dbReference>
<keyword evidence="1" id="KW-0732">Signal</keyword>
<keyword evidence="3" id="KW-1185">Reference proteome</keyword>
<sequence>MTDRRFFLALAAAGATVAIAPRTTARAASSADANAANSALLDRYTAAINAHDTTAFPAIFTESYIQHSGRSPSGLAAQVENFHRIQETWPDIQMRVEDRIIDGDKVVARCIYTATHDRTVRGFTATGKKISFATIDIWRVEGSKFAEHWDLVDTAGLEKQLSGK</sequence>
<dbReference type="OrthoDB" id="8410224at2"/>
<evidence type="ECO:0000313" key="2">
    <source>
        <dbReference type="EMBL" id="TWC00852.1"/>
    </source>
</evidence>
<dbReference type="AlphaFoldDB" id="A0A560LZI5"/>
<dbReference type="Proteomes" id="UP000321304">
    <property type="component" value="Unassembled WGS sequence"/>
</dbReference>
<dbReference type="EMBL" id="VITY01000004">
    <property type="protein sequence ID" value="TWC00852.1"/>
    <property type="molecule type" value="Genomic_DNA"/>
</dbReference>
<dbReference type="Pfam" id="PF07366">
    <property type="entry name" value="SnoaL"/>
    <property type="match status" value="1"/>
</dbReference>
<dbReference type="PANTHER" id="PTHR38436:SF1">
    <property type="entry name" value="ESTER CYCLASE"/>
    <property type="match status" value="1"/>
</dbReference>
<dbReference type="InterPro" id="IPR009959">
    <property type="entry name" value="Cyclase_SnoaL-like"/>
</dbReference>
<feature type="chain" id="PRO_5022047756" evidence="1">
    <location>
        <begin position="28"/>
        <end position="164"/>
    </location>
</feature>
<dbReference type="PROSITE" id="PS51318">
    <property type="entry name" value="TAT"/>
    <property type="match status" value="1"/>
</dbReference>
<dbReference type="PANTHER" id="PTHR38436">
    <property type="entry name" value="POLYKETIDE CYCLASE SNOAL-LIKE DOMAIN"/>
    <property type="match status" value="1"/>
</dbReference>
<feature type="signal peptide" evidence="1">
    <location>
        <begin position="1"/>
        <end position="27"/>
    </location>
</feature>
<proteinExistence type="predicted"/>
<protein>
    <submittedName>
        <fullName evidence="2">Putative ester cyclase</fullName>
    </submittedName>
</protein>
<dbReference type="RefSeq" id="WP_146986176.1">
    <property type="nucleotide sequence ID" value="NZ_VITY01000004.1"/>
</dbReference>
<dbReference type="InterPro" id="IPR006311">
    <property type="entry name" value="TAT_signal"/>
</dbReference>
<dbReference type="GO" id="GO:0030638">
    <property type="term" value="P:polyketide metabolic process"/>
    <property type="evidence" value="ECO:0007669"/>
    <property type="project" value="InterPro"/>
</dbReference>
<comment type="caution">
    <text evidence="2">The sequence shown here is derived from an EMBL/GenBank/DDBJ whole genome shotgun (WGS) entry which is preliminary data.</text>
</comment>
<gene>
    <name evidence="2" type="ORF">FBZ93_104125</name>
</gene>
<evidence type="ECO:0000313" key="3">
    <source>
        <dbReference type="Proteomes" id="UP000321304"/>
    </source>
</evidence>
<organism evidence="2 3">
    <name type="scientific">Bradyrhizobium macuxiense</name>
    <dbReference type="NCBI Taxonomy" id="1755647"/>
    <lineage>
        <taxon>Bacteria</taxon>
        <taxon>Pseudomonadati</taxon>
        <taxon>Pseudomonadota</taxon>
        <taxon>Alphaproteobacteria</taxon>
        <taxon>Hyphomicrobiales</taxon>
        <taxon>Nitrobacteraceae</taxon>
        <taxon>Bradyrhizobium</taxon>
    </lineage>
</organism>
<dbReference type="Gene3D" id="3.10.450.50">
    <property type="match status" value="1"/>
</dbReference>
<evidence type="ECO:0000256" key="1">
    <source>
        <dbReference type="SAM" id="SignalP"/>
    </source>
</evidence>
<accession>A0A560LZI5</accession>
<name>A0A560LZI5_9BRAD</name>
<dbReference type="SUPFAM" id="SSF54427">
    <property type="entry name" value="NTF2-like"/>
    <property type="match status" value="1"/>
</dbReference>
<reference evidence="2 3" key="1">
    <citation type="submission" date="2019-06" db="EMBL/GenBank/DDBJ databases">
        <title>Genomic Encyclopedia of Type Strains, Phase IV (KMG-V): Genome sequencing to study the core and pangenomes of soil and plant-associated prokaryotes.</title>
        <authorList>
            <person name="Whitman W."/>
        </authorList>
    </citation>
    <scope>NUCLEOTIDE SEQUENCE [LARGE SCALE GENOMIC DNA]</scope>
    <source>
        <strain evidence="2 3">BR 10355</strain>
    </source>
</reference>